<evidence type="ECO:0000313" key="1">
    <source>
        <dbReference type="EMBL" id="TDE15765.1"/>
    </source>
</evidence>
<keyword evidence="2" id="KW-1185">Reference proteome</keyword>
<dbReference type="Proteomes" id="UP000294739">
    <property type="component" value="Unassembled WGS sequence"/>
</dbReference>
<dbReference type="AlphaFoldDB" id="A0A4R5DWT5"/>
<comment type="caution">
    <text evidence="1">The sequence shown here is derived from an EMBL/GenBank/DDBJ whole genome shotgun (WGS) entry which is preliminary data.</text>
</comment>
<sequence>MTTEIGTPARVLLVGKRVRVLDELGRALREAGMVVREETDAERVRYGIDGASIDILALGRAVTGPKRDRMIDALKAQNPTLRVVDGLAPIPSLLVAQIREVVTAPNRDIRIIGAAAYESGDNSIVLVLRRPANVDVRLHRLDPLYRVHLTDVYTGPLDRGRQRLPLGRRVGRGERFLVVEADGETTVHQLG</sequence>
<organism evidence="1 2">
    <name type="scientific">Jiangella asiatica</name>
    <dbReference type="NCBI Taxonomy" id="2530372"/>
    <lineage>
        <taxon>Bacteria</taxon>
        <taxon>Bacillati</taxon>
        <taxon>Actinomycetota</taxon>
        <taxon>Actinomycetes</taxon>
        <taxon>Jiangellales</taxon>
        <taxon>Jiangellaceae</taxon>
        <taxon>Jiangella</taxon>
    </lineage>
</organism>
<gene>
    <name evidence="1" type="ORF">E1269_00165</name>
</gene>
<protein>
    <submittedName>
        <fullName evidence="1">Uncharacterized protein</fullName>
    </submittedName>
</protein>
<dbReference type="OrthoDB" id="5180560at2"/>
<dbReference type="RefSeq" id="WP_131889791.1">
    <property type="nucleotide sequence ID" value="NZ_SMKZ01000001.1"/>
</dbReference>
<accession>A0A4R5DWT5</accession>
<dbReference type="InParanoid" id="A0A4R5DWT5"/>
<proteinExistence type="predicted"/>
<name>A0A4R5DWT5_9ACTN</name>
<evidence type="ECO:0000313" key="2">
    <source>
        <dbReference type="Proteomes" id="UP000294739"/>
    </source>
</evidence>
<reference evidence="1 2" key="1">
    <citation type="submission" date="2019-03" db="EMBL/GenBank/DDBJ databases">
        <title>Draft genome sequences of novel Actinobacteria.</title>
        <authorList>
            <person name="Sahin N."/>
            <person name="Ay H."/>
            <person name="Saygin H."/>
        </authorList>
    </citation>
    <scope>NUCLEOTIDE SEQUENCE [LARGE SCALE GENOMIC DNA]</scope>
    <source>
        <strain evidence="1 2">5K138</strain>
    </source>
</reference>
<dbReference type="EMBL" id="SMKZ01000001">
    <property type="protein sequence ID" value="TDE15765.1"/>
    <property type="molecule type" value="Genomic_DNA"/>
</dbReference>